<feature type="region of interest" description="Disordered" evidence="1">
    <location>
        <begin position="96"/>
        <end position="127"/>
    </location>
</feature>
<feature type="non-terminal residue" evidence="2">
    <location>
        <position position="127"/>
    </location>
</feature>
<feature type="compositionally biased region" description="Basic and acidic residues" evidence="1">
    <location>
        <begin position="117"/>
        <end position="127"/>
    </location>
</feature>
<accession>A0A7D9ICK9</accession>
<name>A0A7D9ICK9_PARCT</name>
<dbReference type="EMBL" id="CACRXK020004477">
    <property type="protein sequence ID" value="CAB4002891.1"/>
    <property type="molecule type" value="Genomic_DNA"/>
</dbReference>
<dbReference type="OrthoDB" id="5987175at2759"/>
<organism evidence="2 3">
    <name type="scientific">Paramuricea clavata</name>
    <name type="common">Red gorgonian</name>
    <name type="synonym">Violescent sea-whip</name>
    <dbReference type="NCBI Taxonomy" id="317549"/>
    <lineage>
        <taxon>Eukaryota</taxon>
        <taxon>Metazoa</taxon>
        <taxon>Cnidaria</taxon>
        <taxon>Anthozoa</taxon>
        <taxon>Octocorallia</taxon>
        <taxon>Malacalcyonacea</taxon>
        <taxon>Plexauridae</taxon>
        <taxon>Paramuricea</taxon>
    </lineage>
</organism>
<comment type="caution">
    <text evidence="2">The sequence shown here is derived from an EMBL/GenBank/DDBJ whole genome shotgun (WGS) entry which is preliminary data.</text>
</comment>
<reference evidence="2" key="1">
    <citation type="submission" date="2020-04" db="EMBL/GenBank/DDBJ databases">
        <authorList>
            <person name="Alioto T."/>
            <person name="Alioto T."/>
            <person name="Gomez Garrido J."/>
        </authorList>
    </citation>
    <scope>NUCLEOTIDE SEQUENCE</scope>
    <source>
        <strain evidence="2">A484AB</strain>
    </source>
</reference>
<evidence type="ECO:0000313" key="2">
    <source>
        <dbReference type="EMBL" id="CAB4002891.1"/>
    </source>
</evidence>
<dbReference type="AlphaFoldDB" id="A0A7D9ICK9"/>
<proteinExistence type="predicted"/>
<evidence type="ECO:0000256" key="1">
    <source>
        <dbReference type="SAM" id="MobiDB-lite"/>
    </source>
</evidence>
<feature type="compositionally biased region" description="Polar residues" evidence="1">
    <location>
        <begin position="96"/>
        <end position="109"/>
    </location>
</feature>
<gene>
    <name evidence="2" type="ORF">PACLA_8A055540</name>
</gene>
<dbReference type="PANTHER" id="PTHR34239:SF2">
    <property type="entry name" value="TRANSPOSABLE ELEMENT P TRANSPOSASE_THAP9 CONSERVED DOMAIN-CONTAINING PROTEIN"/>
    <property type="match status" value="1"/>
</dbReference>
<evidence type="ECO:0000313" key="3">
    <source>
        <dbReference type="Proteomes" id="UP001152795"/>
    </source>
</evidence>
<keyword evidence="3" id="KW-1185">Reference proteome</keyword>
<dbReference type="Proteomes" id="UP001152795">
    <property type="component" value="Unassembled WGS sequence"/>
</dbReference>
<protein>
    <submittedName>
        <fullName evidence="2">Uncharacterized protein</fullName>
    </submittedName>
</protein>
<dbReference type="PANTHER" id="PTHR34239">
    <property type="entry name" value="APPLE DOMAIN-CONTAINING PROTEIN"/>
    <property type="match status" value="1"/>
</dbReference>
<sequence length="127" mass="13677">MASIQRAIIKAGTALTQLAEILLTTPPGTTGPDLGKLLTMNADAVALLGHATNQLSMHRRQAIKPFLNKEYATLCSPQGPVTEFLFGDELQSQLNNKKASNKIGNTMASESPRPPAKGKEPWKNKPK</sequence>